<name>A0A9N8X341_9BURK</name>
<accession>A0A9N8X341</accession>
<comment type="caution">
    <text evidence="2">The sequence shown here is derived from an EMBL/GenBank/DDBJ whole genome shotgun (WGS) entry which is preliminary data.</text>
</comment>
<dbReference type="EMBL" id="CAJQZC010000006">
    <property type="protein sequence ID" value="CAG4907108.1"/>
    <property type="molecule type" value="Genomic_DNA"/>
</dbReference>
<protein>
    <recommendedName>
        <fullName evidence="4">Adhesin</fullName>
    </recommendedName>
</protein>
<reference evidence="2" key="1">
    <citation type="submission" date="2021-04" db="EMBL/GenBank/DDBJ databases">
        <authorList>
            <person name="Vanwijnsberghe S."/>
        </authorList>
    </citation>
    <scope>NUCLEOTIDE SEQUENCE</scope>
    <source>
        <strain evidence="2">LMG 31841</strain>
    </source>
</reference>
<evidence type="ECO:0000313" key="2">
    <source>
        <dbReference type="EMBL" id="CAG4907108.1"/>
    </source>
</evidence>
<evidence type="ECO:0000256" key="1">
    <source>
        <dbReference type="SAM" id="SignalP"/>
    </source>
</evidence>
<feature type="chain" id="PRO_5040245029" description="Adhesin" evidence="1">
    <location>
        <begin position="34"/>
        <end position="211"/>
    </location>
</feature>
<gene>
    <name evidence="2" type="ORF">LMG31841_03633</name>
</gene>
<proteinExistence type="predicted"/>
<sequence length="211" mass="20752">MSRLHSLGLHASVRRPIVACAVLGALTVTGAHAQTIPRVTADATIANGAATSVHGAIAMNETAGLDNVQANQLTITTGGAVANDNAGAQSSTVAAKVKAARATIEGNAFSSTSGAVMLNQSAGAGNLQQNSVQLGTAALGVETVSDGVLSATAPKNGGPGQSIGVQSVREANISNEAFKNVSGIVQINQTAGAGNATANSFVLRPPAGTLF</sequence>
<feature type="signal peptide" evidence="1">
    <location>
        <begin position="1"/>
        <end position="33"/>
    </location>
</feature>
<dbReference type="RefSeq" id="WP_407674301.1">
    <property type="nucleotide sequence ID" value="NZ_CAJQYX010000020.1"/>
</dbReference>
<organism evidence="2 3">
    <name type="scientific">Paraburkholderia saeva</name>
    <dbReference type="NCBI Taxonomy" id="2777537"/>
    <lineage>
        <taxon>Bacteria</taxon>
        <taxon>Pseudomonadati</taxon>
        <taxon>Pseudomonadota</taxon>
        <taxon>Betaproteobacteria</taxon>
        <taxon>Burkholderiales</taxon>
        <taxon>Burkholderiaceae</taxon>
        <taxon>Paraburkholderia</taxon>
    </lineage>
</organism>
<keyword evidence="3" id="KW-1185">Reference proteome</keyword>
<keyword evidence="1" id="KW-0732">Signal</keyword>
<dbReference type="AlphaFoldDB" id="A0A9N8X341"/>
<evidence type="ECO:0000313" key="3">
    <source>
        <dbReference type="Proteomes" id="UP000789704"/>
    </source>
</evidence>
<evidence type="ECO:0008006" key="4">
    <source>
        <dbReference type="Google" id="ProtNLM"/>
    </source>
</evidence>
<dbReference type="Proteomes" id="UP000789704">
    <property type="component" value="Unassembled WGS sequence"/>
</dbReference>